<gene>
    <name evidence="1" type="ORF">E5357_16415</name>
</gene>
<sequence>MREQLLLLIRISKPDYNKTLYEDYKLYMNPQMAFKKDNMTAGQKDIMEGAITNIPSKLLYSTDEKKTWKLLGDITLMHKNNNAYIYCMYGLKYDVKYYNAKSNKYFYPIPWSYIEPLWQGNGTEMIVIINTSEFINKFLKAAKQKGLAHSYGKVHYDLEEKLQDKEYLHLAMNDSFESVYHKMADGYELQKEVRFTIICPDKPDHYELQLDNDQKLKFTTIPLSYGKNIGVELSNLEFDDTLGLPVRFSSDIKYYESE</sequence>
<reference evidence="1" key="1">
    <citation type="submission" date="2019-04" db="EMBL/GenBank/DDBJ databases">
        <title>Microbes associate with the intestines of laboratory mice.</title>
        <authorList>
            <person name="Navarre W."/>
            <person name="Wong E."/>
            <person name="Huang K."/>
            <person name="Tropini C."/>
            <person name="Ng K."/>
            <person name="Yu B."/>
        </authorList>
    </citation>
    <scope>NUCLEOTIDE SEQUENCE</scope>
    <source>
        <strain evidence="1">NM72_1-8</strain>
    </source>
</reference>
<protein>
    <submittedName>
        <fullName evidence="1">Uncharacterized protein</fullName>
    </submittedName>
</protein>
<accession>A0AC61QV48</accession>
<keyword evidence="2" id="KW-1185">Reference proteome</keyword>
<comment type="caution">
    <text evidence="1">The sequence shown here is derived from an EMBL/GenBank/DDBJ whole genome shotgun (WGS) entry which is preliminary data.</text>
</comment>
<name>A0AC61QV48_9FIRM</name>
<dbReference type="Proteomes" id="UP000307720">
    <property type="component" value="Unassembled WGS sequence"/>
</dbReference>
<evidence type="ECO:0000313" key="1">
    <source>
        <dbReference type="EMBL" id="TGX96350.1"/>
    </source>
</evidence>
<evidence type="ECO:0000313" key="2">
    <source>
        <dbReference type="Proteomes" id="UP000307720"/>
    </source>
</evidence>
<dbReference type="EMBL" id="SRZB01000067">
    <property type="protein sequence ID" value="TGX96350.1"/>
    <property type="molecule type" value="Genomic_DNA"/>
</dbReference>
<proteinExistence type="predicted"/>
<organism evidence="1 2">
    <name type="scientific">Hominisplanchenecus murintestinalis</name>
    <dbReference type="NCBI Taxonomy" id="2941517"/>
    <lineage>
        <taxon>Bacteria</taxon>
        <taxon>Bacillati</taxon>
        <taxon>Bacillota</taxon>
        <taxon>Clostridia</taxon>
        <taxon>Lachnospirales</taxon>
        <taxon>Lachnospiraceae</taxon>
        <taxon>Hominisplanchenecus</taxon>
    </lineage>
</organism>